<reference evidence="2" key="3">
    <citation type="submission" date="2015-04" db="UniProtKB">
        <authorList>
            <consortium name="EnsemblPlants"/>
        </authorList>
    </citation>
    <scope>IDENTIFICATION</scope>
</reference>
<accession>A0A0D9WDY4</accession>
<dbReference type="Pfam" id="PF07762">
    <property type="entry name" value="DUF1618"/>
    <property type="match status" value="1"/>
</dbReference>
<dbReference type="EnsemblPlants" id="LPERR05G06110.1">
    <property type="protein sequence ID" value="LPERR05G06110.1"/>
    <property type="gene ID" value="LPERR05G06110"/>
</dbReference>
<dbReference type="eggNOG" id="ENOG502RRT5">
    <property type="taxonomic scope" value="Eukaryota"/>
</dbReference>
<evidence type="ECO:0000313" key="2">
    <source>
        <dbReference type="EnsemblPlants" id="LPERR05G06110.1"/>
    </source>
</evidence>
<dbReference type="PANTHER" id="PTHR33086:SF88">
    <property type="entry name" value="OS05G0250200 PROTEIN"/>
    <property type="match status" value="1"/>
</dbReference>
<dbReference type="HOGENOM" id="CLU_941246_0_0_1"/>
<feature type="domain" description="DUF1618" evidence="1">
    <location>
        <begin position="212"/>
        <end position="279"/>
    </location>
</feature>
<keyword evidence="3" id="KW-1185">Reference proteome</keyword>
<name>A0A0D9WDY4_9ORYZ</name>
<reference evidence="3" key="2">
    <citation type="submission" date="2013-12" db="EMBL/GenBank/DDBJ databases">
        <authorList>
            <person name="Yu Y."/>
            <person name="Lee S."/>
            <person name="de Baynast K."/>
            <person name="Wissotski M."/>
            <person name="Liu L."/>
            <person name="Talag J."/>
            <person name="Goicoechea J."/>
            <person name="Angelova A."/>
            <person name="Jetty R."/>
            <person name="Kudrna D."/>
            <person name="Golser W."/>
            <person name="Rivera L."/>
            <person name="Zhang J."/>
            <person name="Wing R."/>
        </authorList>
    </citation>
    <scope>NUCLEOTIDE SEQUENCE</scope>
</reference>
<reference evidence="2 3" key="1">
    <citation type="submission" date="2012-08" db="EMBL/GenBank/DDBJ databases">
        <title>Oryza genome evolution.</title>
        <authorList>
            <person name="Wing R.A."/>
        </authorList>
    </citation>
    <scope>NUCLEOTIDE SEQUENCE</scope>
</reference>
<dbReference type="AlphaFoldDB" id="A0A0D9WDY4"/>
<dbReference type="PANTHER" id="PTHR33086">
    <property type="entry name" value="OS05G0468200 PROTEIN-RELATED"/>
    <property type="match status" value="1"/>
</dbReference>
<sequence length="296" mass="33996">MKRRVGNAGWEKTKTTRTTAVTMNSHDRHGRGRGRRARAVTRRLVFYTGSGKRVATPRPRPDPSTDRMRLLAAHVRVASGDSLLLVECRRDPHQPDAPVHWRGHELRCHALRLQPYHRTKDTSWCQFAGILTQSDRPDGWPDRYAVAWVNLDDDINDCGEEKRGFVMRWFLSEKGEWDKQVVGLPLKPSLLPLTTRRLDARDVVAFAGHLWWVNVSWGAVTVDPFSDRLELYFVELPRGSVMEPFKDGKGLVFAWKLDRYRRIGVSEGRLRYAEVSHKEPFVLSSFVLEQDSGAGR</sequence>
<proteinExistence type="predicted"/>
<protein>
    <recommendedName>
        <fullName evidence="1">DUF1618 domain-containing protein</fullName>
    </recommendedName>
</protein>
<dbReference type="Proteomes" id="UP000032180">
    <property type="component" value="Chromosome 5"/>
</dbReference>
<evidence type="ECO:0000259" key="1">
    <source>
        <dbReference type="Pfam" id="PF07762"/>
    </source>
</evidence>
<organism evidence="2 3">
    <name type="scientific">Leersia perrieri</name>
    <dbReference type="NCBI Taxonomy" id="77586"/>
    <lineage>
        <taxon>Eukaryota</taxon>
        <taxon>Viridiplantae</taxon>
        <taxon>Streptophyta</taxon>
        <taxon>Embryophyta</taxon>
        <taxon>Tracheophyta</taxon>
        <taxon>Spermatophyta</taxon>
        <taxon>Magnoliopsida</taxon>
        <taxon>Liliopsida</taxon>
        <taxon>Poales</taxon>
        <taxon>Poaceae</taxon>
        <taxon>BOP clade</taxon>
        <taxon>Oryzoideae</taxon>
        <taxon>Oryzeae</taxon>
        <taxon>Oryzinae</taxon>
        <taxon>Leersia</taxon>
    </lineage>
</organism>
<evidence type="ECO:0000313" key="3">
    <source>
        <dbReference type="Proteomes" id="UP000032180"/>
    </source>
</evidence>
<dbReference type="InterPro" id="IPR011676">
    <property type="entry name" value="DUF1618"/>
</dbReference>
<dbReference type="Gramene" id="LPERR05G06110.1">
    <property type="protein sequence ID" value="LPERR05G06110.1"/>
    <property type="gene ID" value="LPERR05G06110"/>
</dbReference>